<dbReference type="SUPFAM" id="SSF47240">
    <property type="entry name" value="Ferritin-like"/>
    <property type="match status" value="1"/>
</dbReference>
<protein>
    <submittedName>
        <fullName evidence="1">Ferritin-like domain-containing protein</fullName>
    </submittedName>
</protein>
<evidence type="ECO:0000313" key="2">
    <source>
        <dbReference type="Proteomes" id="UP001139308"/>
    </source>
</evidence>
<sequence length="340" mass="39242">MDVQVLEAFDTAQLIPDFNAPQLPSERPDRATLDAAEHNTRHWTSREHGPLVPGSDVHRRETCRMFRETFNPYRPSVLEWPSLEPAALKRIVELPIWDIAVQTEGKARLRMAAYAATVDDADMRAVLALNAWEENRHKEVLSRMVQAYGIVLASEPPYVYPKDAEWAYLVTGYSECVDSFFAFGLFEVARRSGLFPPELIDTFEPVMQEECRHILLFANWVAWHRARLSWWRRIAFELKVARVWAFLGWERIGLARTMDAEGNEHQQDNNFTVNGAQSVSDVDINVPDLMCLCLEENDRRFSGYDTRLLRPETMPKLVRFALRFMRPRPSTPSASSTRKS</sequence>
<gene>
    <name evidence="1" type="ORF">L5014_11435</name>
</gene>
<keyword evidence="2" id="KW-1185">Reference proteome</keyword>
<dbReference type="EMBL" id="JAKLJA010000007">
    <property type="protein sequence ID" value="MCG5073964.1"/>
    <property type="molecule type" value="Genomic_DNA"/>
</dbReference>
<dbReference type="AlphaFoldDB" id="A0A9X1RPK2"/>
<dbReference type="RefSeq" id="WP_238463739.1">
    <property type="nucleotide sequence ID" value="NZ_JAKLJA010000007.1"/>
</dbReference>
<comment type="caution">
    <text evidence="1">The sequence shown here is derived from an EMBL/GenBank/DDBJ whole genome shotgun (WGS) entry which is preliminary data.</text>
</comment>
<organism evidence="1 2">
    <name type="scientific">Paraburkholderia tagetis</name>
    <dbReference type="NCBI Taxonomy" id="2913261"/>
    <lineage>
        <taxon>Bacteria</taxon>
        <taxon>Pseudomonadati</taxon>
        <taxon>Pseudomonadota</taxon>
        <taxon>Betaproteobacteria</taxon>
        <taxon>Burkholderiales</taxon>
        <taxon>Burkholderiaceae</taxon>
        <taxon>Paraburkholderia</taxon>
    </lineage>
</organism>
<dbReference type="Proteomes" id="UP001139308">
    <property type="component" value="Unassembled WGS sequence"/>
</dbReference>
<name>A0A9X1RPK2_9BURK</name>
<dbReference type="InterPro" id="IPR009078">
    <property type="entry name" value="Ferritin-like_SF"/>
</dbReference>
<accession>A0A9X1RPK2</accession>
<reference evidence="1" key="1">
    <citation type="submission" date="2022-01" db="EMBL/GenBank/DDBJ databases">
        <title>Genome sequence and assembly of Parabukholderia sp. RG36.</title>
        <authorList>
            <person name="Chhetri G."/>
        </authorList>
    </citation>
    <scope>NUCLEOTIDE SEQUENCE</scope>
    <source>
        <strain evidence="1">RG36</strain>
    </source>
</reference>
<proteinExistence type="predicted"/>
<evidence type="ECO:0000313" key="1">
    <source>
        <dbReference type="EMBL" id="MCG5073964.1"/>
    </source>
</evidence>